<gene>
    <name evidence="6" type="primary">LOC100375828</name>
</gene>
<dbReference type="GeneID" id="100375828"/>
<evidence type="ECO:0000313" key="5">
    <source>
        <dbReference type="Proteomes" id="UP000694865"/>
    </source>
</evidence>
<feature type="signal peptide" evidence="3">
    <location>
        <begin position="1"/>
        <end position="19"/>
    </location>
</feature>
<accession>A0ABM0GTZ6</accession>
<sequence>MGLSVFLGCLVCIIGMAHASNLLVVKEKKNMDDAVAYCESQGLILVKETDSFKHDDVVNAMTEAGIKNDDIWINGDIKSSKEVIASDGDILDDYLPWQSGQPDGSGDCLQLWAGVGNKWDDTPCSVTKYFVCDEKTSLRVLTNKKSFDDAQADCVRRGGNLAKDNSATRNRALLSAVANYPNEDFWFNGKVEDKVVSTTDGRIQYCYSNWQSGQPDNSGDSIQLWAAVDHKWDDTPGSNKKMYICEL</sequence>
<feature type="domain" description="C-type lectin" evidence="4">
    <location>
        <begin position="26"/>
        <end position="133"/>
    </location>
</feature>
<dbReference type="PROSITE" id="PS50041">
    <property type="entry name" value="C_TYPE_LECTIN_2"/>
    <property type="match status" value="2"/>
</dbReference>
<dbReference type="InterPro" id="IPR016187">
    <property type="entry name" value="CTDL_fold"/>
</dbReference>
<feature type="chain" id="PRO_5047118619" evidence="3">
    <location>
        <begin position="20"/>
        <end position="247"/>
    </location>
</feature>
<keyword evidence="3" id="KW-0732">Signal</keyword>
<keyword evidence="2" id="KW-1015">Disulfide bond</keyword>
<keyword evidence="5" id="KW-1185">Reference proteome</keyword>
<evidence type="ECO:0000256" key="2">
    <source>
        <dbReference type="ARBA" id="ARBA00023157"/>
    </source>
</evidence>
<evidence type="ECO:0000259" key="4">
    <source>
        <dbReference type="PROSITE" id="PS50041"/>
    </source>
</evidence>
<dbReference type="CDD" id="cd00037">
    <property type="entry name" value="CLECT"/>
    <property type="match status" value="2"/>
</dbReference>
<evidence type="ECO:0000256" key="1">
    <source>
        <dbReference type="ARBA" id="ARBA00022734"/>
    </source>
</evidence>
<dbReference type="InterPro" id="IPR051663">
    <property type="entry name" value="CLec_Tetranectin-domain"/>
</dbReference>
<dbReference type="PANTHER" id="PTHR22799">
    <property type="entry name" value="TETRANECTIN-RELATED"/>
    <property type="match status" value="1"/>
</dbReference>
<name>A0ABM0GTZ6_SACKO</name>
<dbReference type="Pfam" id="PF00059">
    <property type="entry name" value="Lectin_C"/>
    <property type="match status" value="2"/>
</dbReference>
<proteinExistence type="predicted"/>
<keyword evidence="1" id="KW-0430">Lectin</keyword>
<dbReference type="InterPro" id="IPR016186">
    <property type="entry name" value="C-type_lectin-like/link_sf"/>
</dbReference>
<evidence type="ECO:0000313" key="6">
    <source>
        <dbReference type="RefSeq" id="XP_002737309.1"/>
    </source>
</evidence>
<evidence type="ECO:0000256" key="3">
    <source>
        <dbReference type="SAM" id="SignalP"/>
    </source>
</evidence>
<dbReference type="SUPFAM" id="SSF56436">
    <property type="entry name" value="C-type lectin-like"/>
    <property type="match status" value="2"/>
</dbReference>
<reference evidence="6" key="1">
    <citation type="submission" date="2025-08" db="UniProtKB">
        <authorList>
            <consortium name="RefSeq"/>
        </authorList>
    </citation>
    <scope>IDENTIFICATION</scope>
    <source>
        <tissue evidence="6">Testes</tissue>
    </source>
</reference>
<dbReference type="InterPro" id="IPR001304">
    <property type="entry name" value="C-type_lectin-like"/>
</dbReference>
<dbReference type="SMART" id="SM00034">
    <property type="entry name" value="CLECT"/>
    <property type="match status" value="2"/>
</dbReference>
<dbReference type="PANTHER" id="PTHR22799:SF6">
    <property type="entry name" value="C-TYPE LECTIN DOMAIN FAMILY 4 MEMBER M-LIKE"/>
    <property type="match status" value="1"/>
</dbReference>
<dbReference type="InterPro" id="IPR018378">
    <property type="entry name" value="C-type_lectin_CS"/>
</dbReference>
<dbReference type="Gene3D" id="3.10.100.10">
    <property type="entry name" value="Mannose-Binding Protein A, subunit A"/>
    <property type="match status" value="2"/>
</dbReference>
<organism evidence="5 6">
    <name type="scientific">Saccoglossus kowalevskii</name>
    <name type="common">Acorn worm</name>
    <dbReference type="NCBI Taxonomy" id="10224"/>
    <lineage>
        <taxon>Eukaryota</taxon>
        <taxon>Metazoa</taxon>
        <taxon>Hemichordata</taxon>
        <taxon>Enteropneusta</taxon>
        <taxon>Harrimaniidae</taxon>
        <taxon>Saccoglossus</taxon>
    </lineage>
</organism>
<dbReference type="RefSeq" id="XP_002737309.1">
    <property type="nucleotide sequence ID" value="XM_002737263.2"/>
</dbReference>
<dbReference type="PROSITE" id="PS00615">
    <property type="entry name" value="C_TYPE_LECTIN_1"/>
    <property type="match status" value="1"/>
</dbReference>
<feature type="domain" description="C-type lectin" evidence="4">
    <location>
        <begin position="133"/>
        <end position="246"/>
    </location>
</feature>
<dbReference type="Proteomes" id="UP000694865">
    <property type="component" value="Unplaced"/>
</dbReference>
<protein>
    <submittedName>
        <fullName evidence="6">Collectin-11-like</fullName>
    </submittedName>
</protein>